<proteinExistence type="predicted"/>
<dbReference type="EMBL" id="JAACFV010000108">
    <property type="protein sequence ID" value="KAF7505496.1"/>
    <property type="molecule type" value="Genomic_DNA"/>
</dbReference>
<protein>
    <recommendedName>
        <fullName evidence="3">Gamma-glutamylcyclotransferase AIG2-like domain-containing protein</fullName>
    </recommendedName>
</protein>
<accession>A0A8H7E3R0</accession>
<dbReference type="Proteomes" id="UP000606974">
    <property type="component" value="Unassembled WGS sequence"/>
</dbReference>
<reference evidence="1" key="1">
    <citation type="submission" date="2020-02" db="EMBL/GenBank/DDBJ databases">
        <authorList>
            <person name="Palmer J.M."/>
        </authorList>
    </citation>
    <scope>NUCLEOTIDE SEQUENCE</scope>
    <source>
        <strain evidence="1">EPUS1.4</strain>
        <tissue evidence="1">Thallus</tissue>
    </source>
</reference>
<dbReference type="OrthoDB" id="3262926at2759"/>
<evidence type="ECO:0000313" key="2">
    <source>
        <dbReference type="Proteomes" id="UP000606974"/>
    </source>
</evidence>
<name>A0A8H7E3R0_9EURO</name>
<evidence type="ECO:0000313" key="1">
    <source>
        <dbReference type="EMBL" id="KAF7505496.1"/>
    </source>
</evidence>
<keyword evidence="2" id="KW-1185">Reference proteome</keyword>
<evidence type="ECO:0008006" key="3">
    <source>
        <dbReference type="Google" id="ProtNLM"/>
    </source>
</evidence>
<dbReference type="AlphaFoldDB" id="A0A8H7E3R0"/>
<organism evidence="1 2">
    <name type="scientific">Endocarpon pusillum</name>
    <dbReference type="NCBI Taxonomy" id="364733"/>
    <lineage>
        <taxon>Eukaryota</taxon>
        <taxon>Fungi</taxon>
        <taxon>Dikarya</taxon>
        <taxon>Ascomycota</taxon>
        <taxon>Pezizomycotina</taxon>
        <taxon>Eurotiomycetes</taxon>
        <taxon>Chaetothyriomycetidae</taxon>
        <taxon>Verrucariales</taxon>
        <taxon>Verrucariaceae</taxon>
        <taxon>Endocarpon</taxon>
    </lineage>
</organism>
<comment type="caution">
    <text evidence="1">The sequence shown here is derived from an EMBL/GenBank/DDBJ whole genome shotgun (WGS) entry which is preliminary data.</text>
</comment>
<gene>
    <name evidence="1" type="ORF">GJ744_000743</name>
</gene>
<sequence>MDLLTELENMAANALDKLDTDSNCDDQSIQRWQQLFHYTQAEAIMRIKDHRGNFSRAKISDEHWEIVHLQKEAAGYDRESYEHSLNLATARKPFLTETSDTRKPSTYILKLEGPLSTALEVQKAAGLRTSPTIISGTGDAGEEAKFCRVDGVAKKAIHEFLSKTTFRAMFVLISKAVKTLSDMSIHPTLGTDSTLSQHRLSDADTPQALLPAQDQYPVWYFFYGSLADPEVLARLLSLSEEPVLRPASVAGGVLRTWAGKRTESSLVNMKKPCNTTKRISMKWSDVLLR</sequence>